<feature type="transmembrane region" description="Helical" evidence="19">
    <location>
        <begin position="77"/>
        <end position="96"/>
    </location>
</feature>
<comment type="caution">
    <text evidence="20">The sequence shown here is derived from an EMBL/GenBank/DDBJ whole genome shotgun (WGS) entry which is preliminary data.</text>
</comment>
<keyword evidence="21" id="KW-1185">Reference proteome</keyword>
<dbReference type="GO" id="GO:0004605">
    <property type="term" value="F:phosphatidate cytidylyltransferase activity"/>
    <property type="evidence" value="ECO:0007669"/>
    <property type="project" value="UniProtKB-EC"/>
</dbReference>
<feature type="transmembrane region" description="Helical" evidence="19">
    <location>
        <begin position="6"/>
        <end position="34"/>
    </location>
</feature>
<evidence type="ECO:0000256" key="9">
    <source>
        <dbReference type="ARBA" id="ARBA00022516"/>
    </source>
</evidence>
<evidence type="ECO:0000256" key="11">
    <source>
        <dbReference type="ARBA" id="ARBA00022692"/>
    </source>
</evidence>
<evidence type="ECO:0000256" key="6">
    <source>
        <dbReference type="ARBA" id="ARBA00012487"/>
    </source>
</evidence>
<keyword evidence="8" id="KW-1003">Cell membrane</keyword>
<evidence type="ECO:0000256" key="13">
    <source>
        <dbReference type="ARBA" id="ARBA00022989"/>
    </source>
</evidence>
<evidence type="ECO:0000313" key="21">
    <source>
        <dbReference type="Proteomes" id="UP000031938"/>
    </source>
</evidence>
<keyword evidence="11 18" id="KW-0812">Transmembrane</keyword>
<keyword evidence="15 19" id="KW-0472">Membrane</keyword>
<evidence type="ECO:0000256" key="4">
    <source>
        <dbReference type="ARBA" id="ARBA00005189"/>
    </source>
</evidence>
<evidence type="ECO:0000256" key="1">
    <source>
        <dbReference type="ARBA" id="ARBA00001698"/>
    </source>
</evidence>
<name>A0A0C2RT45_9BACL</name>
<feature type="transmembrane region" description="Helical" evidence="19">
    <location>
        <begin position="132"/>
        <end position="153"/>
    </location>
</feature>
<comment type="pathway">
    <text evidence="3 18">Phospholipid metabolism; CDP-diacylglycerol biosynthesis; CDP-diacylglycerol from sn-glycerol 3-phosphate: step 3/3.</text>
</comment>
<gene>
    <name evidence="20" type="ORF">KP78_24630</name>
</gene>
<reference evidence="20 21" key="1">
    <citation type="submission" date="2015-01" db="EMBL/GenBank/DDBJ databases">
        <title>Genome sequencing of Jeotgalibacillus soli.</title>
        <authorList>
            <person name="Goh K.M."/>
            <person name="Chan K.-G."/>
            <person name="Yaakop A.S."/>
            <person name="Ee R."/>
            <person name="Gan H.M."/>
            <person name="Chan C.S."/>
        </authorList>
    </citation>
    <scope>NUCLEOTIDE SEQUENCE [LARGE SCALE GENOMIC DNA]</scope>
    <source>
        <strain evidence="20 21">P9</strain>
    </source>
</reference>
<keyword evidence="16" id="KW-0594">Phospholipid biosynthesis</keyword>
<dbReference type="EMBL" id="JXRP01000018">
    <property type="protein sequence ID" value="KIL44919.1"/>
    <property type="molecule type" value="Genomic_DNA"/>
</dbReference>
<dbReference type="PATRIC" id="fig|889306.3.peg.2475"/>
<evidence type="ECO:0000256" key="10">
    <source>
        <dbReference type="ARBA" id="ARBA00022679"/>
    </source>
</evidence>
<evidence type="ECO:0000256" key="14">
    <source>
        <dbReference type="ARBA" id="ARBA00023098"/>
    </source>
</evidence>
<evidence type="ECO:0000256" key="3">
    <source>
        <dbReference type="ARBA" id="ARBA00005119"/>
    </source>
</evidence>
<keyword evidence="13 19" id="KW-1133">Transmembrane helix</keyword>
<evidence type="ECO:0000256" key="15">
    <source>
        <dbReference type="ARBA" id="ARBA00023136"/>
    </source>
</evidence>
<dbReference type="PANTHER" id="PTHR46382:SF1">
    <property type="entry name" value="PHOSPHATIDATE CYTIDYLYLTRANSFERASE"/>
    <property type="match status" value="1"/>
</dbReference>
<dbReference type="STRING" id="889306.KP78_24630"/>
<evidence type="ECO:0000256" key="19">
    <source>
        <dbReference type="SAM" id="Phobius"/>
    </source>
</evidence>
<evidence type="ECO:0000256" key="16">
    <source>
        <dbReference type="ARBA" id="ARBA00023209"/>
    </source>
</evidence>
<dbReference type="AlphaFoldDB" id="A0A0C2RT45"/>
<feature type="transmembrane region" description="Helical" evidence="19">
    <location>
        <begin position="108"/>
        <end position="126"/>
    </location>
</feature>
<dbReference type="EC" id="2.7.7.41" evidence="6 18"/>
<protein>
    <recommendedName>
        <fullName evidence="7 18">Phosphatidate cytidylyltransferase</fullName>
        <ecNumber evidence="6 18">2.7.7.41</ecNumber>
    </recommendedName>
</protein>
<evidence type="ECO:0000256" key="12">
    <source>
        <dbReference type="ARBA" id="ARBA00022695"/>
    </source>
</evidence>
<dbReference type="GO" id="GO:0005886">
    <property type="term" value="C:plasma membrane"/>
    <property type="evidence" value="ECO:0007669"/>
    <property type="project" value="UniProtKB-SubCell"/>
</dbReference>
<evidence type="ECO:0000256" key="8">
    <source>
        <dbReference type="ARBA" id="ARBA00022475"/>
    </source>
</evidence>
<feature type="transmembrane region" description="Helical" evidence="19">
    <location>
        <begin position="199"/>
        <end position="219"/>
    </location>
</feature>
<dbReference type="OrthoDB" id="9799199at2"/>
<organism evidence="20 21">
    <name type="scientific">Jeotgalibacillus soli</name>
    <dbReference type="NCBI Taxonomy" id="889306"/>
    <lineage>
        <taxon>Bacteria</taxon>
        <taxon>Bacillati</taxon>
        <taxon>Bacillota</taxon>
        <taxon>Bacilli</taxon>
        <taxon>Bacillales</taxon>
        <taxon>Caryophanaceae</taxon>
        <taxon>Jeotgalibacillus</taxon>
    </lineage>
</organism>
<keyword evidence="17" id="KW-1208">Phospholipid metabolism</keyword>
<dbReference type="InterPro" id="IPR000374">
    <property type="entry name" value="PC_trans"/>
</dbReference>
<dbReference type="UniPathway" id="UPA00557">
    <property type="reaction ID" value="UER00614"/>
</dbReference>
<proteinExistence type="inferred from homology"/>
<feature type="transmembrane region" description="Helical" evidence="19">
    <location>
        <begin position="46"/>
        <end position="65"/>
    </location>
</feature>
<keyword evidence="14" id="KW-0443">Lipid metabolism</keyword>
<feature type="transmembrane region" description="Helical" evidence="19">
    <location>
        <begin position="174"/>
        <end position="193"/>
    </location>
</feature>
<accession>A0A0C2RT45</accession>
<keyword evidence="9" id="KW-0444">Lipid biosynthesis</keyword>
<evidence type="ECO:0000256" key="5">
    <source>
        <dbReference type="ARBA" id="ARBA00010185"/>
    </source>
</evidence>
<dbReference type="Proteomes" id="UP000031938">
    <property type="component" value="Unassembled WGS sequence"/>
</dbReference>
<keyword evidence="10 18" id="KW-0808">Transferase</keyword>
<keyword evidence="12 18" id="KW-0548">Nucleotidyltransferase</keyword>
<sequence length="262" mass="29294">MKQRIITGIIAGGLFLPIVWIGGMLFVIGTYVIATIALQEVLKMRSIKVLSIPGAISIITLWVFLLPDEYYEILNRLNYTKIETALFAVLLLLIYTVAKKNRFTFDDAAFSIFAMLYVGIGFYYFIETRDEGIQFVIYSLLVIWTTDSGAYFVGRSFGRRKLWPDISPNKTVEGFIGGILSAIVFAVVFALFVPLGLPIWYLLIATVILSIFGQLGDLVESALKRHYGVKDSGNILPGHGGLLDRFDSLLFVLPLLHILQIV</sequence>
<evidence type="ECO:0000313" key="20">
    <source>
        <dbReference type="EMBL" id="KIL44919.1"/>
    </source>
</evidence>
<dbReference type="PANTHER" id="PTHR46382">
    <property type="entry name" value="PHOSPHATIDATE CYTIDYLYLTRANSFERASE"/>
    <property type="match status" value="1"/>
</dbReference>
<dbReference type="PROSITE" id="PS01315">
    <property type="entry name" value="CDS"/>
    <property type="match status" value="1"/>
</dbReference>
<dbReference type="RefSeq" id="WP_041089117.1">
    <property type="nucleotide sequence ID" value="NZ_JXRP01000018.1"/>
</dbReference>
<comment type="subcellular location">
    <subcellularLocation>
        <location evidence="2">Cell membrane</location>
        <topology evidence="2">Multi-pass membrane protein</topology>
    </subcellularLocation>
</comment>
<evidence type="ECO:0000256" key="18">
    <source>
        <dbReference type="RuleBase" id="RU003938"/>
    </source>
</evidence>
<dbReference type="Pfam" id="PF01148">
    <property type="entry name" value="CTP_transf_1"/>
    <property type="match status" value="1"/>
</dbReference>
<dbReference type="GO" id="GO:0016024">
    <property type="term" value="P:CDP-diacylglycerol biosynthetic process"/>
    <property type="evidence" value="ECO:0007669"/>
    <property type="project" value="UniProtKB-UniPathway"/>
</dbReference>
<evidence type="ECO:0000256" key="2">
    <source>
        <dbReference type="ARBA" id="ARBA00004651"/>
    </source>
</evidence>
<evidence type="ECO:0000256" key="7">
    <source>
        <dbReference type="ARBA" id="ARBA00019373"/>
    </source>
</evidence>
<comment type="pathway">
    <text evidence="4">Lipid metabolism.</text>
</comment>
<evidence type="ECO:0000256" key="17">
    <source>
        <dbReference type="ARBA" id="ARBA00023264"/>
    </source>
</evidence>
<comment type="similarity">
    <text evidence="5 18">Belongs to the CDS family.</text>
</comment>
<comment type="catalytic activity">
    <reaction evidence="1 18">
        <text>a 1,2-diacyl-sn-glycero-3-phosphate + CTP + H(+) = a CDP-1,2-diacyl-sn-glycerol + diphosphate</text>
        <dbReference type="Rhea" id="RHEA:16229"/>
        <dbReference type="ChEBI" id="CHEBI:15378"/>
        <dbReference type="ChEBI" id="CHEBI:33019"/>
        <dbReference type="ChEBI" id="CHEBI:37563"/>
        <dbReference type="ChEBI" id="CHEBI:58332"/>
        <dbReference type="ChEBI" id="CHEBI:58608"/>
        <dbReference type="EC" id="2.7.7.41"/>
    </reaction>
</comment>